<evidence type="ECO:0000313" key="3">
    <source>
        <dbReference type="Proteomes" id="UP000222542"/>
    </source>
</evidence>
<dbReference type="Pfam" id="PF14111">
    <property type="entry name" value="DUF4283"/>
    <property type="match status" value="1"/>
</dbReference>
<dbReference type="AlphaFoldDB" id="A0A2G2YS61"/>
<dbReference type="InterPro" id="IPR025558">
    <property type="entry name" value="DUF4283"/>
</dbReference>
<proteinExistence type="predicted"/>
<dbReference type="Proteomes" id="UP000222542">
    <property type="component" value="Unassembled WGS sequence"/>
</dbReference>
<dbReference type="EMBL" id="AYRZ02000009">
    <property type="protein sequence ID" value="PHT72505.1"/>
    <property type="molecule type" value="Genomic_DNA"/>
</dbReference>
<name>A0A2G2YS61_CAPAN</name>
<accession>A0A2G2YS61</accession>
<reference evidence="2 3" key="1">
    <citation type="journal article" date="2014" name="Nat. Genet.">
        <title>Genome sequence of the hot pepper provides insights into the evolution of pungency in Capsicum species.</title>
        <authorList>
            <person name="Kim S."/>
            <person name="Park M."/>
            <person name="Yeom S.I."/>
            <person name="Kim Y.M."/>
            <person name="Lee J.M."/>
            <person name="Lee H.A."/>
            <person name="Seo E."/>
            <person name="Choi J."/>
            <person name="Cheong K."/>
            <person name="Kim K.T."/>
            <person name="Jung K."/>
            <person name="Lee G.W."/>
            <person name="Oh S.K."/>
            <person name="Bae C."/>
            <person name="Kim S.B."/>
            <person name="Lee H.Y."/>
            <person name="Kim S.Y."/>
            <person name="Kim M.S."/>
            <person name="Kang B.C."/>
            <person name="Jo Y.D."/>
            <person name="Yang H.B."/>
            <person name="Jeong H.J."/>
            <person name="Kang W.H."/>
            <person name="Kwon J.K."/>
            <person name="Shin C."/>
            <person name="Lim J.Y."/>
            <person name="Park J.H."/>
            <person name="Huh J.H."/>
            <person name="Kim J.S."/>
            <person name="Kim B.D."/>
            <person name="Cohen O."/>
            <person name="Paran I."/>
            <person name="Suh M.C."/>
            <person name="Lee S.B."/>
            <person name="Kim Y.K."/>
            <person name="Shin Y."/>
            <person name="Noh S.J."/>
            <person name="Park J."/>
            <person name="Seo Y.S."/>
            <person name="Kwon S.Y."/>
            <person name="Kim H.A."/>
            <person name="Park J.M."/>
            <person name="Kim H.J."/>
            <person name="Choi S.B."/>
            <person name="Bosland P.W."/>
            <person name="Reeves G."/>
            <person name="Jo S.H."/>
            <person name="Lee B.W."/>
            <person name="Cho H.T."/>
            <person name="Choi H.S."/>
            <person name="Lee M.S."/>
            <person name="Yu Y."/>
            <person name="Do Choi Y."/>
            <person name="Park B.S."/>
            <person name="van Deynze A."/>
            <person name="Ashrafi H."/>
            <person name="Hill T."/>
            <person name="Kim W.T."/>
            <person name="Pai H.S."/>
            <person name="Ahn H.K."/>
            <person name="Yeam I."/>
            <person name="Giovannoni J.J."/>
            <person name="Rose J.K."/>
            <person name="Sorensen I."/>
            <person name="Lee S.J."/>
            <person name="Kim R.W."/>
            <person name="Choi I.Y."/>
            <person name="Choi B.S."/>
            <person name="Lim J.S."/>
            <person name="Lee Y.H."/>
            <person name="Choi D."/>
        </authorList>
    </citation>
    <scope>NUCLEOTIDE SEQUENCE [LARGE SCALE GENOMIC DNA]</scope>
    <source>
        <strain evidence="3">cv. CM334</strain>
    </source>
</reference>
<evidence type="ECO:0000313" key="2">
    <source>
        <dbReference type="EMBL" id="PHT72505.1"/>
    </source>
</evidence>
<reference evidence="2 3" key="2">
    <citation type="journal article" date="2017" name="Genome Biol.">
        <title>New reference genome sequences of hot pepper reveal the massive evolution of plant disease-resistance genes by retroduplication.</title>
        <authorList>
            <person name="Kim S."/>
            <person name="Park J."/>
            <person name="Yeom S.I."/>
            <person name="Kim Y.M."/>
            <person name="Seo E."/>
            <person name="Kim K.T."/>
            <person name="Kim M.S."/>
            <person name="Lee J.M."/>
            <person name="Cheong K."/>
            <person name="Shin H.S."/>
            <person name="Kim S.B."/>
            <person name="Han K."/>
            <person name="Lee J."/>
            <person name="Park M."/>
            <person name="Lee H.A."/>
            <person name="Lee H.Y."/>
            <person name="Lee Y."/>
            <person name="Oh S."/>
            <person name="Lee J.H."/>
            <person name="Choi E."/>
            <person name="Choi E."/>
            <person name="Lee S.E."/>
            <person name="Jeon J."/>
            <person name="Kim H."/>
            <person name="Choi G."/>
            <person name="Song H."/>
            <person name="Lee J."/>
            <person name="Lee S.C."/>
            <person name="Kwon J.K."/>
            <person name="Lee H.Y."/>
            <person name="Koo N."/>
            <person name="Hong Y."/>
            <person name="Kim R.W."/>
            <person name="Kang W.H."/>
            <person name="Huh J.H."/>
            <person name="Kang B.C."/>
            <person name="Yang T.J."/>
            <person name="Lee Y.H."/>
            <person name="Bennetzen J.L."/>
            <person name="Choi D."/>
        </authorList>
    </citation>
    <scope>NUCLEOTIDE SEQUENCE [LARGE SCALE GENOMIC DNA]</scope>
    <source>
        <strain evidence="3">cv. CM334</strain>
    </source>
</reference>
<dbReference type="Gramene" id="PHT72505">
    <property type="protein sequence ID" value="PHT72505"/>
    <property type="gene ID" value="T459_23290"/>
</dbReference>
<protein>
    <recommendedName>
        <fullName evidence="1">DUF4283 domain-containing protein</fullName>
    </recommendedName>
</protein>
<organism evidence="2 3">
    <name type="scientific">Capsicum annuum</name>
    <name type="common">Capsicum pepper</name>
    <dbReference type="NCBI Taxonomy" id="4072"/>
    <lineage>
        <taxon>Eukaryota</taxon>
        <taxon>Viridiplantae</taxon>
        <taxon>Streptophyta</taxon>
        <taxon>Embryophyta</taxon>
        <taxon>Tracheophyta</taxon>
        <taxon>Spermatophyta</taxon>
        <taxon>Magnoliopsida</taxon>
        <taxon>eudicotyledons</taxon>
        <taxon>Gunneridae</taxon>
        <taxon>Pentapetalae</taxon>
        <taxon>asterids</taxon>
        <taxon>lamiids</taxon>
        <taxon>Solanales</taxon>
        <taxon>Solanaceae</taxon>
        <taxon>Solanoideae</taxon>
        <taxon>Capsiceae</taxon>
        <taxon>Capsicum</taxon>
    </lineage>
</organism>
<gene>
    <name evidence="2" type="ORF">T459_23290</name>
</gene>
<evidence type="ECO:0000259" key="1">
    <source>
        <dbReference type="Pfam" id="PF14111"/>
    </source>
</evidence>
<sequence>MGRRDPLMKFHIPEGAGSEIPILSEVRRWASKSWNQSHGLNIYEMGYNRVLFEFASATRQNMSLEEDGCGRIRAYDYNGCDRLPVQFSLGLPQINLGSDW</sequence>
<comment type="caution">
    <text evidence="2">The sequence shown here is derived from an EMBL/GenBank/DDBJ whole genome shotgun (WGS) entry which is preliminary data.</text>
</comment>
<feature type="domain" description="DUF4283" evidence="1">
    <location>
        <begin position="19"/>
        <end position="59"/>
    </location>
</feature>
<keyword evidence="3" id="KW-1185">Reference proteome</keyword>